<keyword evidence="15 23" id="KW-0175">Coiled coil</keyword>
<evidence type="ECO:0000256" key="17">
    <source>
        <dbReference type="ARBA" id="ARBA00023242"/>
    </source>
</evidence>
<feature type="region of interest" description="Disordered" evidence="24">
    <location>
        <begin position="354"/>
        <end position="394"/>
    </location>
</feature>
<evidence type="ECO:0000256" key="22">
    <source>
        <dbReference type="ARBA" id="ARBA00075803"/>
    </source>
</evidence>
<proteinExistence type="inferred from homology"/>
<evidence type="ECO:0000256" key="3">
    <source>
        <dbReference type="ARBA" id="ARBA00004629"/>
    </source>
</evidence>
<evidence type="ECO:0000256" key="15">
    <source>
        <dbReference type="ARBA" id="ARBA00023054"/>
    </source>
</evidence>
<keyword evidence="9" id="KW-0597">Phosphoprotein</keyword>
<evidence type="ECO:0000256" key="1">
    <source>
        <dbReference type="ARBA" id="ARBA00004259"/>
    </source>
</evidence>
<comment type="subcellular location">
    <subcellularLocation>
        <location evidence="3">Chromosome</location>
        <location evidence="3">Centromere</location>
        <location evidence="3">Kinetochore</location>
    </subcellularLocation>
    <subcellularLocation>
        <location evidence="2">Cytoplasm</location>
        <location evidence="2">Cytoskeleton</location>
        <location evidence="2">Microtubule organizing center</location>
        <location evidence="2">Centrosome</location>
    </subcellularLocation>
    <subcellularLocation>
        <location evidence="4">Cytoplasm</location>
        <location evidence="4">Cytoskeleton</location>
        <location evidence="4">Spindle pole</location>
    </subcellularLocation>
    <subcellularLocation>
        <location evidence="1">Nucleus envelope</location>
    </subcellularLocation>
</comment>
<evidence type="ECO:0000256" key="5">
    <source>
        <dbReference type="ARBA" id="ARBA00008029"/>
    </source>
</evidence>
<keyword evidence="7" id="KW-0963">Cytoplasm</keyword>
<keyword evidence="6" id="KW-0158">Chromosome</keyword>
<evidence type="ECO:0000256" key="7">
    <source>
        <dbReference type="ARBA" id="ARBA00022490"/>
    </source>
</evidence>
<dbReference type="GO" id="GO:0005813">
    <property type="term" value="C:centrosome"/>
    <property type="evidence" value="ECO:0007669"/>
    <property type="project" value="UniProtKB-SubCell"/>
</dbReference>
<evidence type="ECO:0000256" key="9">
    <source>
        <dbReference type="ARBA" id="ARBA00022553"/>
    </source>
</evidence>
<accession>A0A9X0CR35</accession>
<evidence type="ECO:0000256" key="8">
    <source>
        <dbReference type="ARBA" id="ARBA00022499"/>
    </source>
</evidence>
<evidence type="ECO:0000256" key="24">
    <source>
        <dbReference type="SAM" id="MobiDB-lite"/>
    </source>
</evidence>
<keyword evidence="11" id="KW-0498">Mitosis</keyword>
<dbReference type="Pfam" id="PF05557">
    <property type="entry name" value="MAD"/>
    <property type="match status" value="2"/>
</dbReference>
<comment type="caution">
    <text evidence="25">The sequence shown here is derived from an EMBL/GenBank/DDBJ whole genome shotgun (WGS) entry which is preliminary data.</text>
</comment>
<keyword evidence="12" id="KW-0995">Kinetochore</keyword>
<dbReference type="FunFam" id="3.30.457.60:FF:000002">
    <property type="entry name" value="Mitotic spindle assembly checkpoint protein MAD1"/>
    <property type="match status" value="1"/>
</dbReference>
<keyword evidence="18" id="KW-0131">Cell cycle</keyword>
<organism evidence="25 26">
    <name type="scientific">Desmophyllum pertusum</name>
    <dbReference type="NCBI Taxonomy" id="174260"/>
    <lineage>
        <taxon>Eukaryota</taxon>
        <taxon>Metazoa</taxon>
        <taxon>Cnidaria</taxon>
        <taxon>Anthozoa</taxon>
        <taxon>Hexacorallia</taxon>
        <taxon>Scleractinia</taxon>
        <taxon>Caryophylliina</taxon>
        <taxon>Caryophylliidae</taxon>
        <taxon>Desmophyllum</taxon>
    </lineage>
</organism>
<keyword evidence="19" id="KW-0137">Centromere</keyword>
<evidence type="ECO:0000256" key="4">
    <source>
        <dbReference type="ARBA" id="ARBA00004647"/>
    </source>
</evidence>
<evidence type="ECO:0000256" key="12">
    <source>
        <dbReference type="ARBA" id="ARBA00022838"/>
    </source>
</evidence>
<keyword evidence="8" id="KW-1017">Isopeptide bond</keyword>
<evidence type="ECO:0000256" key="11">
    <source>
        <dbReference type="ARBA" id="ARBA00022776"/>
    </source>
</evidence>
<dbReference type="GO" id="GO:0051315">
    <property type="term" value="P:attachment of mitotic spindle microtubules to kinetochore"/>
    <property type="evidence" value="ECO:0007669"/>
    <property type="project" value="TreeGrafter"/>
</dbReference>
<gene>
    <name evidence="25" type="primary">MAD1L1_1</name>
    <name evidence="25" type="ORF">OS493_027832</name>
</gene>
<name>A0A9X0CR35_9CNID</name>
<dbReference type="Gene3D" id="1.20.5.170">
    <property type="match status" value="1"/>
</dbReference>
<dbReference type="GO" id="GO:1990706">
    <property type="term" value="C:MAD1 complex"/>
    <property type="evidence" value="ECO:0007669"/>
    <property type="project" value="UniProtKB-ARBA"/>
</dbReference>
<dbReference type="GO" id="GO:0007094">
    <property type="term" value="P:mitotic spindle assembly checkpoint signaling"/>
    <property type="evidence" value="ECO:0007669"/>
    <property type="project" value="InterPro"/>
</dbReference>
<evidence type="ECO:0000256" key="20">
    <source>
        <dbReference type="ARBA" id="ARBA00053509"/>
    </source>
</evidence>
<keyword evidence="13" id="KW-0832">Ubl conjugation</keyword>
<evidence type="ECO:0000256" key="10">
    <source>
        <dbReference type="ARBA" id="ARBA00022618"/>
    </source>
</evidence>
<evidence type="ECO:0000313" key="25">
    <source>
        <dbReference type="EMBL" id="KAJ7371143.1"/>
    </source>
</evidence>
<dbReference type="GO" id="GO:0051301">
    <property type="term" value="P:cell division"/>
    <property type="evidence" value="ECO:0007669"/>
    <property type="project" value="UniProtKB-KW"/>
</dbReference>
<evidence type="ECO:0000256" key="23">
    <source>
        <dbReference type="SAM" id="Coils"/>
    </source>
</evidence>
<evidence type="ECO:0000256" key="6">
    <source>
        <dbReference type="ARBA" id="ARBA00022454"/>
    </source>
</evidence>
<dbReference type="FunFam" id="1.20.5.170:FF:000051">
    <property type="entry name" value="mitotic spindle assembly checkpoint protein MAD1"/>
    <property type="match status" value="1"/>
</dbReference>
<dbReference type="PANTHER" id="PTHR23168:SF0">
    <property type="entry name" value="MITOTIC SPINDLE ASSEMBLY CHECKPOINT PROTEIN MAD1"/>
    <property type="match status" value="1"/>
</dbReference>
<dbReference type="GO" id="GO:0000922">
    <property type="term" value="C:spindle pole"/>
    <property type="evidence" value="ECO:0007669"/>
    <property type="project" value="UniProtKB-SubCell"/>
</dbReference>
<dbReference type="AlphaFoldDB" id="A0A9X0CR35"/>
<evidence type="ECO:0000256" key="14">
    <source>
        <dbReference type="ARBA" id="ARBA00022990"/>
    </source>
</evidence>
<evidence type="ECO:0000256" key="13">
    <source>
        <dbReference type="ARBA" id="ARBA00022843"/>
    </source>
</evidence>
<feature type="coiled-coil region" evidence="23">
    <location>
        <begin position="163"/>
        <end position="190"/>
    </location>
</feature>
<keyword evidence="26" id="KW-1185">Reference proteome</keyword>
<dbReference type="PANTHER" id="PTHR23168">
    <property type="entry name" value="MITOTIC SPINDLE ASSEMBLY CHECKPOINT PROTEIN MAD1 MITOTIC ARREST DEFICIENT-LIKE PROTEIN 1"/>
    <property type="match status" value="1"/>
</dbReference>
<dbReference type="Gene3D" id="3.30.457.60">
    <property type="match status" value="1"/>
</dbReference>
<dbReference type="GO" id="GO:0000776">
    <property type="term" value="C:kinetochore"/>
    <property type="evidence" value="ECO:0007669"/>
    <property type="project" value="UniProtKB-KW"/>
</dbReference>
<evidence type="ECO:0000256" key="21">
    <source>
        <dbReference type="ARBA" id="ARBA00073985"/>
    </source>
</evidence>
<feature type="compositionally biased region" description="Basic and acidic residues" evidence="24">
    <location>
        <begin position="370"/>
        <end position="394"/>
    </location>
</feature>
<dbReference type="Proteomes" id="UP001163046">
    <property type="component" value="Unassembled WGS sequence"/>
</dbReference>
<dbReference type="InterPro" id="IPR008672">
    <property type="entry name" value="Mad1"/>
</dbReference>
<reference evidence="25" key="1">
    <citation type="submission" date="2023-01" db="EMBL/GenBank/DDBJ databases">
        <title>Genome assembly of the deep-sea coral Lophelia pertusa.</title>
        <authorList>
            <person name="Herrera S."/>
            <person name="Cordes E."/>
        </authorList>
    </citation>
    <scope>NUCLEOTIDE SEQUENCE</scope>
    <source>
        <strain evidence="25">USNM1676648</strain>
        <tissue evidence="25">Polyp</tissue>
    </source>
</reference>
<protein>
    <recommendedName>
        <fullName evidence="21">Mitotic spindle assembly checkpoint protein MAD1</fullName>
    </recommendedName>
    <alternativeName>
        <fullName evidence="22">Mitotic arrest deficient 1-like protein 1</fullName>
    </alternativeName>
</protein>
<keyword evidence="14" id="KW-0007">Acetylation</keyword>
<keyword evidence="10" id="KW-0132">Cell division</keyword>
<dbReference type="OrthoDB" id="331602at2759"/>
<evidence type="ECO:0000256" key="19">
    <source>
        <dbReference type="ARBA" id="ARBA00023328"/>
    </source>
</evidence>
<comment type="similarity">
    <text evidence="5">Belongs to the MAD1 family.</text>
</comment>
<dbReference type="Gene3D" id="6.10.250.90">
    <property type="match status" value="1"/>
</dbReference>
<dbReference type="GO" id="GO:0072686">
    <property type="term" value="C:mitotic spindle"/>
    <property type="evidence" value="ECO:0007669"/>
    <property type="project" value="TreeGrafter"/>
</dbReference>
<dbReference type="GO" id="GO:1990728">
    <property type="term" value="C:mitotic spindle assembly checkpoint MAD1-MAD2 complex"/>
    <property type="evidence" value="ECO:0007669"/>
    <property type="project" value="UniProtKB-ARBA"/>
</dbReference>
<feature type="coiled-coil region" evidence="23">
    <location>
        <begin position="38"/>
        <end position="123"/>
    </location>
</feature>
<dbReference type="EMBL" id="MU826851">
    <property type="protein sequence ID" value="KAJ7371143.1"/>
    <property type="molecule type" value="Genomic_DNA"/>
</dbReference>
<keyword evidence="17" id="KW-0539">Nucleus</keyword>
<keyword evidence="16" id="KW-0206">Cytoskeleton</keyword>
<sequence>MKGNAVFFTRKRDGCRRILHTYDNNFSSNYDPQIHARLQEAEARLKTCHEHIETLELELNQKAEHASKERMKSDKLEVEINELRDKATKQNSKQNWKKLRAENAKLQEQLEVYEINKEQMHIRGYYDPTKTKIVLEEGGCSPEDVSLLSKLSPEAAPSVVKQVEDFKAQLSSAEMKNQRLKEVFKKKIQEFREACYALTGFKIDVIRDNQYRLQSMYAERSADDLLFESSTKGEMMLLATDFSSQLADQIETYLSRYNSIPAFLSSITLELFNRQTQTIVIKLIHMNSTELDEHQLAQILEKNQRTRNVRKIESLTAEQKNEDDDEITFEEAAIFLRGAGIIKSKDIRYLPEDEREKLSREGTNQPITEEEQKNRIKEMTTKDASKHPDLLQVI</sequence>
<evidence type="ECO:0000313" key="26">
    <source>
        <dbReference type="Proteomes" id="UP001163046"/>
    </source>
</evidence>
<dbReference type="SUPFAM" id="SSF75704">
    <property type="entry name" value="Mitotic arrest deficient-like 1, Mad1"/>
    <property type="match status" value="1"/>
</dbReference>
<dbReference type="GO" id="GO:0005635">
    <property type="term" value="C:nuclear envelope"/>
    <property type="evidence" value="ECO:0007669"/>
    <property type="project" value="UniProtKB-SubCell"/>
</dbReference>
<comment type="function">
    <text evidence="20">Component of the spindle-assembly checkpoint that prevents the onset of anaphase until all chromosomes are properly aligned at the metaphase plate. Forms a heterotetrameric complex with the closed conformation form of MAD2L1 (C-MAD2) at unattached kinetochores during prometaphase, recruits an open conformation of MAD2L1 (O-MAD2) and promotes the conversion of O-MAD2 to C-MAD2, which ensures mitotic checkpoint signaling.</text>
</comment>
<evidence type="ECO:0000256" key="18">
    <source>
        <dbReference type="ARBA" id="ARBA00023306"/>
    </source>
</evidence>
<evidence type="ECO:0000256" key="16">
    <source>
        <dbReference type="ARBA" id="ARBA00023212"/>
    </source>
</evidence>
<evidence type="ECO:0000256" key="2">
    <source>
        <dbReference type="ARBA" id="ARBA00004300"/>
    </source>
</evidence>